<accession>A0A0K2CP21</accession>
<evidence type="ECO:0000313" key="2">
    <source>
        <dbReference type="EMBL" id="ALA07289.1"/>
    </source>
</evidence>
<dbReference type="Proteomes" id="UP000208104">
    <property type="component" value="Segment"/>
</dbReference>
<protein>
    <recommendedName>
        <fullName evidence="1">DUF3846 domain-containing protein</fullName>
    </recommendedName>
</protein>
<dbReference type="Pfam" id="PF12957">
    <property type="entry name" value="DUF3846"/>
    <property type="match status" value="1"/>
</dbReference>
<evidence type="ECO:0000313" key="3">
    <source>
        <dbReference type="Proteomes" id="UP000208104"/>
    </source>
</evidence>
<sequence>MHKTIRVVVVEHDNLVPYVKIISNDLSKLQAIVGGYIELVRYRGFYLICNEEGKIIGLPYNRPLWNEDEIYEIIAGDFVVSVSDEEGNLRDMTDEEVRSAIELFTWTQGEYGKWIKRLKALGVKVVGE</sequence>
<keyword evidence="3" id="KW-1185">Reference proteome</keyword>
<dbReference type="EMBL" id="KT151955">
    <property type="protein sequence ID" value="ALA07289.1"/>
    <property type="molecule type" value="Genomic_DNA"/>
</dbReference>
<proteinExistence type="predicted"/>
<reference evidence="2 3" key="1">
    <citation type="journal article" date="2015" name="Genome Announc.">
        <title>Genome Sequences of Five Additional Brevibacillus laterosporus Bacteriophages.</title>
        <authorList>
            <person name="Merrill B.D."/>
            <person name="Berg J.A."/>
            <person name="Graves K.A."/>
            <person name="Ward A.T."/>
            <person name="Hilton J.A."/>
            <person name="Wake B.N."/>
            <person name="Grose J.H."/>
            <person name="Breakwell D.P."/>
            <person name="Burnett S.H."/>
        </authorList>
    </citation>
    <scope>NUCLEOTIDE SEQUENCE [LARGE SCALE GENOMIC DNA]</scope>
</reference>
<dbReference type="RefSeq" id="YP_009199221.1">
    <property type="nucleotide sequence ID" value="NC_028805.1"/>
</dbReference>
<dbReference type="GeneID" id="26626108"/>
<dbReference type="OrthoDB" id="15825at10239"/>
<gene>
    <name evidence="2" type="ORF">JENST_160</name>
</gene>
<dbReference type="KEGG" id="vg:26626108"/>
<dbReference type="InterPro" id="IPR024559">
    <property type="entry name" value="DUF3846"/>
</dbReference>
<feature type="domain" description="DUF3846" evidence="1">
    <location>
        <begin position="5"/>
        <end position="104"/>
    </location>
</feature>
<organism evidence="2 3">
    <name type="scientific">Brevibacillus phage Jenst</name>
    <dbReference type="NCBI Taxonomy" id="1691954"/>
    <lineage>
        <taxon>Viruses</taxon>
        <taxon>Duplodnaviria</taxon>
        <taxon>Heunggongvirae</taxon>
        <taxon>Uroviricota</taxon>
        <taxon>Caudoviricetes</taxon>
        <taxon>Jenstvirus</taxon>
        <taxon>Jenstvirus jenst</taxon>
    </lineage>
</organism>
<name>A0A0K2CP21_9CAUD</name>
<evidence type="ECO:0000259" key="1">
    <source>
        <dbReference type="Pfam" id="PF12957"/>
    </source>
</evidence>